<dbReference type="Proteomes" id="UP001056132">
    <property type="component" value="Chromosome 2"/>
</dbReference>
<reference evidence="2" key="2">
    <citation type="submission" date="2022-05" db="EMBL/GenBank/DDBJ databases">
        <authorList>
            <person name="Kunte H.-J."/>
        </authorList>
    </citation>
    <scope>NUCLEOTIDE SEQUENCE</scope>
    <source>
        <strain evidence="2">G5</strain>
    </source>
</reference>
<dbReference type="InterPro" id="IPR011051">
    <property type="entry name" value="RmlC_Cupin_sf"/>
</dbReference>
<organism evidence="2 3">
    <name type="scientific">Cupriavidus campinensis</name>
    <dbReference type="NCBI Taxonomy" id="151783"/>
    <lineage>
        <taxon>Bacteria</taxon>
        <taxon>Pseudomonadati</taxon>
        <taxon>Pseudomonadota</taxon>
        <taxon>Betaproteobacteria</taxon>
        <taxon>Burkholderiales</taxon>
        <taxon>Burkholderiaceae</taxon>
        <taxon>Cupriavidus</taxon>
    </lineage>
</organism>
<dbReference type="AlphaFoldDB" id="A0AAE9I5N6"/>
<dbReference type="SUPFAM" id="SSF51182">
    <property type="entry name" value="RmlC-like cupins"/>
    <property type="match status" value="1"/>
</dbReference>
<name>A0AAE9I5N6_9BURK</name>
<evidence type="ECO:0000313" key="2">
    <source>
        <dbReference type="EMBL" id="URF07862.1"/>
    </source>
</evidence>
<feature type="domain" description="Cupin type-2" evidence="1">
    <location>
        <begin position="42"/>
        <end position="106"/>
    </location>
</feature>
<evidence type="ECO:0000259" key="1">
    <source>
        <dbReference type="Pfam" id="PF07883"/>
    </source>
</evidence>
<dbReference type="InterPro" id="IPR013096">
    <property type="entry name" value="Cupin_2"/>
</dbReference>
<reference evidence="2" key="1">
    <citation type="journal article" date="2022" name="Microbiol. Resour. Announc.">
        <title>Genome Sequence of Cupriavidus campinensis Strain G5, a Member of a Bacterial Consortium Capable of Polyethylene Degradation.</title>
        <authorList>
            <person name="Schneider B."/>
            <person name="Pfeiffer F."/>
            <person name="Dyall-Smith M."/>
            <person name="Kunte H.J."/>
        </authorList>
    </citation>
    <scope>NUCLEOTIDE SEQUENCE</scope>
    <source>
        <strain evidence="2">G5</strain>
    </source>
</reference>
<accession>A0AAE9I5N6</accession>
<dbReference type="RefSeq" id="WP_250025907.1">
    <property type="nucleotide sequence ID" value="NZ_CP097331.1"/>
</dbReference>
<protein>
    <submittedName>
        <fullName evidence="2">Cupin domain-containing protein</fullName>
    </submittedName>
</protein>
<evidence type="ECO:0000313" key="3">
    <source>
        <dbReference type="Proteomes" id="UP001056132"/>
    </source>
</evidence>
<dbReference type="EMBL" id="CP097331">
    <property type="protein sequence ID" value="URF07862.1"/>
    <property type="molecule type" value="Genomic_DNA"/>
</dbReference>
<dbReference type="Gene3D" id="2.60.120.10">
    <property type="entry name" value="Jelly Rolls"/>
    <property type="match status" value="1"/>
</dbReference>
<dbReference type="InterPro" id="IPR014710">
    <property type="entry name" value="RmlC-like_jellyroll"/>
</dbReference>
<dbReference type="CDD" id="cd20299">
    <property type="entry name" value="cupin_YP766765-like"/>
    <property type="match status" value="1"/>
</dbReference>
<dbReference type="Pfam" id="PF07883">
    <property type="entry name" value="Cupin_2"/>
    <property type="match status" value="1"/>
</dbReference>
<gene>
    <name evidence="2" type="ORF">M5D45_22120</name>
</gene>
<dbReference type="KEGG" id="ccam:M5D45_22120"/>
<sequence length="120" mass="13011">MNTTRFAQARAYHPANHEGMHCLRLQGHEAGPSDALWLGVSIILPGGHTSLDTSPMEKHYVVLEGEVCIRTPDEFVTLGQFDSVRLAPGEARQVSNSSNRPAMLLLAMPYPATTTATAKP</sequence>
<proteinExistence type="predicted"/>